<dbReference type="AlphaFoldDB" id="A0A0S7EAY7"/>
<evidence type="ECO:0000313" key="2">
    <source>
        <dbReference type="Proteomes" id="UP000069030"/>
    </source>
</evidence>
<dbReference type="GeneID" id="66973612"/>
<dbReference type="KEGG" id="mod:AS202_01840"/>
<keyword evidence="1" id="KW-0418">Kinase</keyword>
<dbReference type="RefSeq" id="WP_006260306.1">
    <property type="nucleotide sequence ID" value="NZ_BCMQ01000007.1"/>
</dbReference>
<sequence length="114" mass="13050">MALHYDLGPILQTYNDDQALVKAGLIVFVEESKDLVKKIKLGINDKNYGNVAESMNILMPSLEFLGMEQAIEEASLIEEWTKEKGKTKAVKETFKIFKERVKKARKEIQKDFSL</sequence>
<name>A0A0S7EAY7_9FLAO</name>
<dbReference type="eggNOG" id="COG2198">
    <property type="taxonomic scope" value="Bacteria"/>
</dbReference>
<dbReference type="EMBL" id="CP013690">
    <property type="protein sequence ID" value="ALU24989.1"/>
    <property type="molecule type" value="Genomic_DNA"/>
</dbReference>
<evidence type="ECO:0000313" key="1">
    <source>
        <dbReference type="EMBL" id="ALU24989.1"/>
    </source>
</evidence>
<dbReference type="Proteomes" id="UP000069030">
    <property type="component" value="Chromosome"/>
</dbReference>
<dbReference type="Gene3D" id="1.20.120.160">
    <property type="entry name" value="HPT domain"/>
    <property type="match status" value="1"/>
</dbReference>
<dbReference type="GO" id="GO:0016301">
    <property type="term" value="F:kinase activity"/>
    <property type="evidence" value="ECO:0007669"/>
    <property type="project" value="UniProtKB-KW"/>
</dbReference>
<dbReference type="GO" id="GO:0000160">
    <property type="term" value="P:phosphorelay signal transduction system"/>
    <property type="evidence" value="ECO:0007669"/>
    <property type="project" value="InterPro"/>
</dbReference>
<keyword evidence="1" id="KW-0808">Transferase</keyword>
<dbReference type="SUPFAM" id="SSF47226">
    <property type="entry name" value="Histidine-containing phosphotransfer domain, HPT domain"/>
    <property type="match status" value="1"/>
</dbReference>
<reference evidence="1 2" key="1">
    <citation type="journal article" date="2016" name="J. Zhejiang Univ. Sci. B">
        <title>Antibiotic resistance mechanisms of Myroides sp.</title>
        <authorList>
            <person name="Hu S."/>
            <person name="Yuan S."/>
            <person name="Qu H."/>
            <person name="Jiang T."/>
            <person name="Zhou Y."/>
            <person name="Wang M."/>
            <person name="Ming D."/>
        </authorList>
    </citation>
    <scope>NUCLEOTIDE SEQUENCE [LARGE SCALE GENOMIC DNA]</scope>
    <source>
        <strain evidence="1 2">PR63039</strain>
    </source>
</reference>
<dbReference type="InterPro" id="IPR036641">
    <property type="entry name" value="HPT_dom_sf"/>
</dbReference>
<protein>
    <submittedName>
        <fullName evidence="1">Histidine kinase</fullName>
    </submittedName>
</protein>
<organism evidence="1 2">
    <name type="scientific">Myroides odoratimimus</name>
    <dbReference type="NCBI Taxonomy" id="76832"/>
    <lineage>
        <taxon>Bacteria</taxon>
        <taxon>Pseudomonadati</taxon>
        <taxon>Bacteroidota</taxon>
        <taxon>Flavobacteriia</taxon>
        <taxon>Flavobacteriales</taxon>
        <taxon>Flavobacteriaceae</taxon>
        <taxon>Myroides</taxon>
    </lineage>
</organism>
<proteinExistence type="predicted"/>
<gene>
    <name evidence="1" type="ORF">AS202_01840</name>
</gene>
<accession>A0A0S7EAY7</accession>